<evidence type="ECO:0008006" key="12">
    <source>
        <dbReference type="Google" id="ProtNLM"/>
    </source>
</evidence>
<dbReference type="SUPFAM" id="SSF52172">
    <property type="entry name" value="CheY-like"/>
    <property type="match status" value="1"/>
</dbReference>
<reference evidence="10 11" key="1">
    <citation type="journal article" date="2009" name="Int. J. Syst. Evol. Microbiol.">
        <title>Paenibacillus contaminans sp. nov., isolated from a contaminated laboratory plate.</title>
        <authorList>
            <person name="Chou J.H."/>
            <person name="Lee J.H."/>
            <person name="Lin M.C."/>
            <person name="Chang P.S."/>
            <person name="Arun A.B."/>
            <person name="Young C.C."/>
            <person name="Chen W.M."/>
        </authorList>
    </citation>
    <scope>NUCLEOTIDE SEQUENCE [LARGE SCALE GENOMIC DNA]</scope>
    <source>
        <strain evidence="10 11">CKOBP-6</strain>
    </source>
</reference>
<feature type="domain" description="OmpR/PhoB-type" evidence="9">
    <location>
        <begin position="68"/>
        <end position="129"/>
    </location>
</feature>
<dbReference type="EMBL" id="QMFB01000005">
    <property type="protein sequence ID" value="RAV21283.1"/>
    <property type="molecule type" value="Genomic_DNA"/>
</dbReference>
<dbReference type="PANTHER" id="PTHR48111">
    <property type="entry name" value="REGULATOR OF RPOS"/>
    <property type="match status" value="1"/>
</dbReference>
<evidence type="ECO:0000313" key="11">
    <source>
        <dbReference type="Proteomes" id="UP000250369"/>
    </source>
</evidence>
<keyword evidence="4 7" id="KW-0238">DNA-binding</keyword>
<evidence type="ECO:0000313" key="10">
    <source>
        <dbReference type="EMBL" id="RAV21283.1"/>
    </source>
</evidence>
<keyword evidence="3" id="KW-0805">Transcription regulation</keyword>
<dbReference type="GO" id="GO:0000976">
    <property type="term" value="F:transcription cis-regulatory region binding"/>
    <property type="evidence" value="ECO:0007669"/>
    <property type="project" value="TreeGrafter"/>
</dbReference>
<proteinExistence type="predicted"/>
<dbReference type="GO" id="GO:0005829">
    <property type="term" value="C:cytosol"/>
    <property type="evidence" value="ECO:0007669"/>
    <property type="project" value="TreeGrafter"/>
</dbReference>
<evidence type="ECO:0000256" key="5">
    <source>
        <dbReference type="ARBA" id="ARBA00023163"/>
    </source>
</evidence>
<feature type="DNA-binding region" description="OmpR/PhoB-type" evidence="7">
    <location>
        <begin position="68"/>
        <end position="129"/>
    </location>
</feature>
<dbReference type="Pfam" id="PF00486">
    <property type="entry name" value="Trans_reg_C"/>
    <property type="match status" value="1"/>
</dbReference>
<dbReference type="PROSITE" id="PS51755">
    <property type="entry name" value="OMPR_PHOB"/>
    <property type="match status" value="1"/>
</dbReference>
<comment type="caution">
    <text evidence="6">Lacks conserved residue(s) required for the propagation of feature annotation.</text>
</comment>
<evidence type="ECO:0000256" key="7">
    <source>
        <dbReference type="PROSITE-ProRule" id="PRU01091"/>
    </source>
</evidence>
<dbReference type="SUPFAM" id="SSF46894">
    <property type="entry name" value="C-terminal effector domain of the bipartite response regulators"/>
    <property type="match status" value="1"/>
</dbReference>
<dbReference type="Gene3D" id="1.10.10.10">
    <property type="entry name" value="Winged helix-like DNA-binding domain superfamily/Winged helix DNA-binding domain"/>
    <property type="match status" value="1"/>
</dbReference>
<dbReference type="InterPro" id="IPR016032">
    <property type="entry name" value="Sig_transdc_resp-reg_C-effctor"/>
</dbReference>
<dbReference type="PROSITE" id="PS50110">
    <property type="entry name" value="RESPONSE_REGULATORY"/>
    <property type="match status" value="1"/>
</dbReference>
<name>A0A329MRD5_9BACL</name>
<dbReference type="InterPro" id="IPR011006">
    <property type="entry name" value="CheY-like_superfamily"/>
</dbReference>
<keyword evidence="1" id="KW-0597">Phosphoprotein</keyword>
<protein>
    <recommendedName>
        <fullName evidence="12">OmpR/PhoB-type domain-containing protein</fullName>
    </recommendedName>
</protein>
<dbReference type="InterPro" id="IPR036388">
    <property type="entry name" value="WH-like_DNA-bd_sf"/>
</dbReference>
<dbReference type="PANTHER" id="PTHR48111:SF2">
    <property type="entry name" value="RESPONSE REGULATOR SAER"/>
    <property type="match status" value="1"/>
</dbReference>
<dbReference type="CDD" id="cd00383">
    <property type="entry name" value="trans_reg_C"/>
    <property type="match status" value="1"/>
</dbReference>
<evidence type="ECO:0000259" key="9">
    <source>
        <dbReference type="PROSITE" id="PS51755"/>
    </source>
</evidence>
<evidence type="ECO:0000256" key="3">
    <source>
        <dbReference type="ARBA" id="ARBA00023015"/>
    </source>
</evidence>
<dbReference type="InterPro" id="IPR001867">
    <property type="entry name" value="OmpR/PhoB-type_DNA-bd"/>
</dbReference>
<evidence type="ECO:0000256" key="1">
    <source>
        <dbReference type="ARBA" id="ARBA00022553"/>
    </source>
</evidence>
<evidence type="ECO:0000256" key="2">
    <source>
        <dbReference type="ARBA" id="ARBA00023012"/>
    </source>
</evidence>
<accession>A0A329MRD5</accession>
<dbReference type="GO" id="GO:0000156">
    <property type="term" value="F:phosphorelay response regulator activity"/>
    <property type="evidence" value="ECO:0007669"/>
    <property type="project" value="TreeGrafter"/>
</dbReference>
<dbReference type="Proteomes" id="UP000250369">
    <property type="component" value="Unassembled WGS sequence"/>
</dbReference>
<evidence type="ECO:0000259" key="8">
    <source>
        <dbReference type="PROSITE" id="PS50110"/>
    </source>
</evidence>
<feature type="domain" description="Response regulatory" evidence="8">
    <location>
        <begin position="1"/>
        <end position="51"/>
    </location>
</feature>
<dbReference type="GO" id="GO:0006355">
    <property type="term" value="P:regulation of DNA-templated transcription"/>
    <property type="evidence" value="ECO:0007669"/>
    <property type="project" value="InterPro"/>
</dbReference>
<gene>
    <name evidence="10" type="ORF">DQG23_11535</name>
</gene>
<dbReference type="InterPro" id="IPR039420">
    <property type="entry name" value="WalR-like"/>
</dbReference>
<organism evidence="10 11">
    <name type="scientific">Paenibacillus contaminans</name>
    <dbReference type="NCBI Taxonomy" id="450362"/>
    <lineage>
        <taxon>Bacteria</taxon>
        <taxon>Bacillati</taxon>
        <taxon>Bacillota</taxon>
        <taxon>Bacilli</taxon>
        <taxon>Bacillales</taxon>
        <taxon>Paenibacillaceae</taxon>
        <taxon>Paenibacillus</taxon>
    </lineage>
</organism>
<dbReference type="GO" id="GO:0032993">
    <property type="term" value="C:protein-DNA complex"/>
    <property type="evidence" value="ECO:0007669"/>
    <property type="project" value="TreeGrafter"/>
</dbReference>
<keyword evidence="11" id="KW-1185">Reference proteome</keyword>
<evidence type="ECO:0000256" key="4">
    <source>
        <dbReference type="ARBA" id="ARBA00023125"/>
    </source>
</evidence>
<evidence type="ECO:0000256" key="6">
    <source>
        <dbReference type="PROSITE-ProRule" id="PRU00169"/>
    </source>
</evidence>
<dbReference type="InterPro" id="IPR001789">
    <property type="entry name" value="Sig_transdc_resp-reg_receiver"/>
</dbReference>
<keyword evidence="5" id="KW-0804">Transcription</keyword>
<comment type="caution">
    <text evidence="10">The sequence shown here is derived from an EMBL/GenBank/DDBJ whole genome shotgun (WGS) entry which is preliminary data.</text>
</comment>
<keyword evidence="2" id="KW-0902">Two-component regulatory system</keyword>
<dbReference type="AlphaFoldDB" id="A0A329MRD5"/>
<sequence length="129" mass="14365">MKYCGELVKTSYLSAKGEEVDMIIGLGLGADDYVTKPFGLGGLAVRVRAMLRRYLYFNRNSANDTSTASIIRHGDIVLNDQTYEVEVGTSKVALTAKEFDILKLLLSYLSRVFTKSQIYQAIWKSNLGV</sequence>
<dbReference type="Gene3D" id="6.10.250.690">
    <property type="match status" value="1"/>
</dbReference>